<reference evidence="2" key="1">
    <citation type="submission" date="2022-11" db="UniProtKB">
        <authorList>
            <consortium name="WormBaseParasite"/>
        </authorList>
    </citation>
    <scope>IDENTIFICATION</scope>
</reference>
<keyword evidence="1" id="KW-1185">Reference proteome</keyword>
<protein>
    <submittedName>
        <fullName evidence="2">Uncharacterized protein</fullName>
    </submittedName>
</protein>
<name>A0A915HPN0_ROMCU</name>
<dbReference type="AlphaFoldDB" id="A0A915HPN0"/>
<proteinExistence type="predicted"/>
<organism evidence="1 2">
    <name type="scientific">Romanomermis culicivorax</name>
    <name type="common">Nematode worm</name>
    <dbReference type="NCBI Taxonomy" id="13658"/>
    <lineage>
        <taxon>Eukaryota</taxon>
        <taxon>Metazoa</taxon>
        <taxon>Ecdysozoa</taxon>
        <taxon>Nematoda</taxon>
        <taxon>Enoplea</taxon>
        <taxon>Dorylaimia</taxon>
        <taxon>Mermithida</taxon>
        <taxon>Mermithoidea</taxon>
        <taxon>Mermithidae</taxon>
        <taxon>Romanomermis</taxon>
    </lineage>
</organism>
<accession>A0A915HPN0</accession>
<sequence length="82" mass="9068">MTYLDEGAKKIKQKFSKLSSSCAESSYHLAAITAGTAQGVLDHGELNECGHLTQKILRVLEIKLSQMFVQTIKQNSVPGFWI</sequence>
<dbReference type="WBParaSite" id="nRc.2.0.1.t03420-RA">
    <property type="protein sequence ID" value="nRc.2.0.1.t03420-RA"/>
    <property type="gene ID" value="nRc.2.0.1.g03420"/>
</dbReference>
<dbReference type="Proteomes" id="UP000887565">
    <property type="component" value="Unplaced"/>
</dbReference>
<evidence type="ECO:0000313" key="2">
    <source>
        <dbReference type="WBParaSite" id="nRc.2.0.1.t03420-RA"/>
    </source>
</evidence>
<evidence type="ECO:0000313" key="1">
    <source>
        <dbReference type="Proteomes" id="UP000887565"/>
    </source>
</evidence>